<evidence type="ECO:0000313" key="1">
    <source>
        <dbReference type="EMBL" id="KLV09417.1"/>
    </source>
</evidence>
<dbReference type="RefSeq" id="WP_047885366.1">
    <property type="nucleotide sequence ID" value="NZ_CP071325.1"/>
</dbReference>
<dbReference type="Proteomes" id="UP000035909">
    <property type="component" value="Unassembled WGS sequence"/>
</dbReference>
<dbReference type="EMBL" id="LDOU01000012">
    <property type="protein sequence ID" value="KLV09417.1"/>
    <property type="molecule type" value="Genomic_DNA"/>
</dbReference>
<sequence>MDQAIGLRKIFARKHYISRVRSCQKKIRQAISRGKTQEVPSLLAQLEIMQRNLEATYQS</sequence>
<comment type="caution">
    <text evidence="1">The sequence shown here is derived from an EMBL/GenBank/DDBJ whole genome shotgun (WGS) entry which is preliminary data.</text>
</comment>
<name>A0A0J1K4V4_9GAMM</name>
<dbReference type="OrthoDB" id="5817335at2"/>
<dbReference type="AlphaFoldDB" id="A0A0J1K4V4"/>
<keyword evidence="2" id="KW-1185">Reference proteome</keyword>
<proteinExistence type="predicted"/>
<evidence type="ECO:0000313" key="2">
    <source>
        <dbReference type="Proteomes" id="UP000035909"/>
    </source>
</evidence>
<protein>
    <recommendedName>
        <fullName evidence="3">Transposase</fullName>
    </recommendedName>
</protein>
<reference evidence="1 2" key="1">
    <citation type="submission" date="2015-05" db="EMBL/GenBank/DDBJ databases">
        <title>Photobacterium galathea sp. nov.</title>
        <authorList>
            <person name="Machado H."/>
            <person name="Gram L."/>
        </authorList>
    </citation>
    <scope>NUCLEOTIDE SEQUENCE [LARGE SCALE GENOMIC DNA]</scope>
    <source>
        <strain evidence="1 2">DSM 22954</strain>
    </source>
</reference>
<accession>A0A0J1K4V4</accession>
<dbReference type="PATRIC" id="fig|320778.3.peg.2482"/>
<gene>
    <name evidence="1" type="ORF">ABT57_11405</name>
</gene>
<organism evidence="1 2">
    <name type="scientific">Photobacterium ganghwense</name>
    <dbReference type="NCBI Taxonomy" id="320778"/>
    <lineage>
        <taxon>Bacteria</taxon>
        <taxon>Pseudomonadati</taxon>
        <taxon>Pseudomonadota</taxon>
        <taxon>Gammaproteobacteria</taxon>
        <taxon>Vibrionales</taxon>
        <taxon>Vibrionaceae</taxon>
        <taxon>Photobacterium</taxon>
    </lineage>
</organism>
<evidence type="ECO:0008006" key="3">
    <source>
        <dbReference type="Google" id="ProtNLM"/>
    </source>
</evidence>